<comment type="subcellular location">
    <subcellularLocation>
        <location evidence="5">Gas vesicle</location>
    </subcellularLocation>
</comment>
<evidence type="ECO:0000256" key="1">
    <source>
        <dbReference type="ARBA" id="ARBA00005436"/>
    </source>
</evidence>
<evidence type="ECO:0000256" key="6">
    <source>
        <dbReference type="ARBA" id="ARBA00035643"/>
    </source>
</evidence>
<evidence type="ECO:0000313" key="8">
    <source>
        <dbReference type="EMBL" id="TGE37309.1"/>
    </source>
</evidence>
<organism evidence="8 9">
    <name type="scientific">Desulfosporosinus fructosivorans</name>
    <dbReference type="NCBI Taxonomy" id="2018669"/>
    <lineage>
        <taxon>Bacteria</taxon>
        <taxon>Bacillati</taxon>
        <taxon>Bacillota</taxon>
        <taxon>Clostridia</taxon>
        <taxon>Eubacteriales</taxon>
        <taxon>Desulfitobacteriaceae</taxon>
        <taxon>Desulfosporosinus</taxon>
    </lineage>
</organism>
<evidence type="ECO:0000256" key="2">
    <source>
        <dbReference type="ARBA" id="ARBA00022980"/>
    </source>
</evidence>
<dbReference type="Pfam" id="PF06386">
    <property type="entry name" value="GvpL_GvpF"/>
    <property type="match status" value="1"/>
</dbReference>
<evidence type="ECO:0000256" key="5">
    <source>
        <dbReference type="ARBA" id="ARBA00035108"/>
    </source>
</evidence>
<name>A0A4Z0R4C0_9FIRM</name>
<evidence type="ECO:0000256" key="3">
    <source>
        <dbReference type="ARBA" id="ARBA00022987"/>
    </source>
</evidence>
<evidence type="ECO:0000256" key="7">
    <source>
        <dbReference type="SAM" id="MobiDB-lite"/>
    </source>
</evidence>
<evidence type="ECO:0000256" key="4">
    <source>
        <dbReference type="ARBA" id="ARBA00023274"/>
    </source>
</evidence>
<dbReference type="GO" id="GO:0005840">
    <property type="term" value="C:ribosome"/>
    <property type="evidence" value="ECO:0007669"/>
    <property type="project" value="UniProtKB-KW"/>
</dbReference>
<evidence type="ECO:0008006" key="10">
    <source>
        <dbReference type="Google" id="ProtNLM"/>
    </source>
</evidence>
<dbReference type="PANTHER" id="PTHR36852">
    <property type="entry name" value="PROTEIN GVPL 2"/>
    <property type="match status" value="1"/>
</dbReference>
<keyword evidence="2" id="KW-0689">Ribosomal protein</keyword>
<reference evidence="8 9" key="1">
    <citation type="submission" date="2019-03" db="EMBL/GenBank/DDBJ databases">
        <title>Draft Genome Sequence of Desulfosporosinus fructosivorans Strain 63.6F, Isolated from Marine Sediment in the Baltic Sea.</title>
        <authorList>
            <person name="Hausmann B."/>
            <person name="Vandieken V."/>
            <person name="Pjevac P."/>
            <person name="Schreck K."/>
            <person name="Herbold C.W."/>
            <person name="Loy A."/>
        </authorList>
    </citation>
    <scope>NUCLEOTIDE SEQUENCE [LARGE SCALE GENOMIC DNA]</scope>
    <source>
        <strain evidence="8 9">63.6F</strain>
    </source>
</reference>
<comment type="caution">
    <text evidence="8">The sequence shown here is derived from an EMBL/GenBank/DDBJ whole genome shotgun (WGS) entry which is preliminary data.</text>
</comment>
<feature type="region of interest" description="Disordered" evidence="7">
    <location>
        <begin position="94"/>
        <end position="116"/>
    </location>
</feature>
<gene>
    <name evidence="8" type="ORF">E4K67_15820</name>
</gene>
<keyword evidence="9" id="KW-1185">Reference proteome</keyword>
<dbReference type="InterPro" id="IPR038716">
    <property type="entry name" value="P1/P2_N_sf"/>
</dbReference>
<dbReference type="AlphaFoldDB" id="A0A4Z0R4C0"/>
<dbReference type="Gene3D" id="1.10.10.1410">
    <property type="match status" value="1"/>
</dbReference>
<comment type="similarity">
    <text evidence="6">Belongs to the gas vesicle GvpF/GvpL family.</text>
</comment>
<dbReference type="GO" id="GO:0031412">
    <property type="term" value="P:gas vesicle organization"/>
    <property type="evidence" value="ECO:0007669"/>
    <property type="project" value="InterPro"/>
</dbReference>
<dbReference type="Proteomes" id="UP000298460">
    <property type="component" value="Unassembled WGS sequence"/>
</dbReference>
<keyword evidence="3" id="KW-0304">Gas vesicle</keyword>
<protein>
    <recommendedName>
        <fullName evidence="10">GvpL/GvpF family gas vesicle protein</fullName>
    </recommendedName>
</protein>
<dbReference type="RefSeq" id="WP_135548356.1">
    <property type="nucleotide sequence ID" value="NZ_SPQQ01000005.1"/>
</dbReference>
<comment type="similarity">
    <text evidence="1">Belongs to the eukaryotic ribosomal protein P1/P2 family.</text>
</comment>
<sequence length="389" mass="44196">MEYLYLSMFLQELGKEINETNIQTIFAALDMEADEAKVQFLIPALSVLTTAHRKTINKTAEPSHGQQISYLQKRFEVLENSLTKAAEKKAFPKHEEPGRLAVNADKEKVKEADEPEKVVQKQPARYVYGIADQGIKELLGPIGLDGNEVYTIPYKDTCVIVHDCSAEPYKSEDENVVKEWLFTQQEVLDSVAEKFGVVLPMSFDMIVEGKNGSDPDQAVTEWLEKNYETFRAKMSVLKDKQEYGVQVIMDTGIISERLIATDEKLRMKKAEIDTKPEGIAYMEKEILKDLLKEKVEESADQYFREFYHRIKESTEDIVIGKAKKVGGNQQMLMNLSCLVKKDRVSELGNELEKIENVDGISVRFSGPWAPYSFVTPEKGVTRNGEDQSE</sequence>
<dbReference type="PANTHER" id="PTHR36852:SF1">
    <property type="entry name" value="PROTEIN GVPL 2"/>
    <property type="match status" value="1"/>
</dbReference>
<dbReference type="GO" id="GO:0031411">
    <property type="term" value="C:gas vesicle"/>
    <property type="evidence" value="ECO:0007669"/>
    <property type="project" value="UniProtKB-SubCell"/>
</dbReference>
<dbReference type="OrthoDB" id="146444at2"/>
<proteinExistence type="inferred from homology"/>
<evidence type="ECO:0000313" key="9">
    <source>
        <dbReference type="Proteomes" id="UP000298460"/>
    </source>
</evidence>
<keyword evidence="4" id="KW-0687">Ribonucleoprotein</keyword>
<accession>A0A4Z0R4C0</accession>
<dbReference type="EMBL" id="SPQQ01000005">
    <property type="protein sequence ID" value="TGE37309.1"/>
    <property type="molecule type" value="Genomic_DNA"/>
</dbReference>
<dbReference type="GO" id="GO:1990904">
    <property type="term" value="C:ribonucleoprotein complex"/>
    <property type="evidence" value="ECO:0007669"/>
    <property type="project" value="UniProtKB-KW"/>
</dbReference>
<dbReference type="InterPro" id="IPR009430">
    <property type="entry name" value="GvpL/GvpF"/>
</dbReference>